<evidence type="ECO:0000256" key="1">
    <source>
        <dbReference type="ARBA" id="ARBA00005125"/>
    </source>
</evidence>
<accession>A0ABY8JP63</accession>
<dbReference type="EMBL" id="CP121646">
    <property type="protein sequence ID" value="WFU66908.1"/>
    <property type="molecule type" value="Genomic_DNA"/>
</dbReference>
<name>A0ABY8JP63_9BRAD</name>
<evidence type="ECO:0000256" key="2">
    <source>
        <dbReference type="ARBA" id="ARBA00007637"/>
    </source>
</evidence>
<evidence type="ECO:0000313" key="5">
    <source>
        <dbReference type="Proteomes" id="UP001221546"/>
    </source>
</evidence>
<dbReference type="InterPro" id="IPR036291">
    <property type="entry name" value="NAD(P)-bd_dom_sf"/>
</dbReference>
<gene>
    <name evidence="4" type="ORF">QA636_16045</name>
</gene>
<dbReference type="SUPFAM" id="SSF51735">
    <property type="entry name" value="NAD(P)-binding Rossmann-fold domains"/>
    <property type="match status" value="1"/>
</dbReference>
<keyword evidence="5" id="KW-1185">Reference proteome</keyword>
<feature type="domain" description="NAD-dependent epimerase/dehydratase" evidence="3">
    <location>
        <begin position="3"/>
        <end position="223"/>
    </location>
</feature>
<dbReference type="RefSeq" id="WP_141341260.1">
    <property type="nucleotide sequence ID" value="NZ_CP121646.1"/>
</dbReference>
<protein>
    <submittedName>
        <fullName evidence="4">NAD-dependent epimerase/dehydratase family protein</fullName>
    </submittedName>
</protein>
<dbReference type="Pfam" id="PF01370">
    <property type="entry name" value="Epimerase"/>
    <property type="match status" value="1"/>
</dbReference>
<organism evidence="4 5">
    <name type="scientific">Bradyrhizobium brasilense</name>
    <dbReference type="NCBI Taxonomy" id="1419277"/>
    <lineage>
        <taxon>Bacteria</taxon>
        <taxon>Pseudomonadati</taxon>
        <taxon>Pseudomonadota</taxon>
        <taxon>Alphaproteobacteria</taxon>
        <taxon>Hyphomicrobiales</taxon>
        <taxon>Nitrobacteraceae</taxon>
        <taxon>Bradyrhizobium</taxon>
    </lineage>
</organism>
<sequence>MRIIITGGAGCLGSNLIEHWLPRGHEILVIDNFATGKREVVPALPGLTLIEGSIADRDLVASAFDKFRPTHVVHSAASYKDPANWREDAATNVDGTVNVIEAAHAVGARRILNFQTVLCYGRPESTPIPVEHPLRPFTSYGISKVAGEQYLAMSGLPYISLRLANVTGPRLAIGPIPTFYKRLKAGQGCFCSDAQRDFLDMSDFLAAVDLAMAEQAPTGVFNVSSGIGHSIKEIYDLVRAHLGLPADPDVKVVPVGDDDVPSVVPDPSRTRALLGWQAKVPFDEIIRRLLAWYDAHGVSDIYSHLAAPKS</sequence>
<proteinExistence type="inferred from homology"/>
<evidence type="ECO:0000313" key="4">
    <source>
        <dbReference type="EMBL" id="WFU66908.1"/>
    </source>
</evidence>
<evidence type="ECO:0000259" key="3">
    <source>
        <dbReference type="Pfam" id="PF01370"/>
    </source>
</evidence>
<dbReference type="InterPro" id="IPR001509">
    <property type="entry name" value="Epimerase_deHydtase"/>
</dbReference>
<comment type="pathway">
    <text evidence="1">Bacterial outer membrane biogenesis; LPS O-antigen biosynthesis.</text>
</comment>
<dbReference type="Proteomes" id="UP001221546">
    <property type="component" value="Chromosome"/>
</dbReference>
<reference evidence="4 5" key="1">
    <citation type="submission" date="2023-04" db="EMBL/GenBank/DDBJ databases">
        <title>Australian commercial rhizobial inoculants.</title>
        <authorList>
            <person name="Kohlmeier M.G."/>
            <person name="O'Hara G.W."/>
            <person name="Colombi E."/>
            <person name="Ramsay J.P."/>
            <person name="Terpolilli J."/>
        </authorList>
    </citation>
    <scope>NUCLEOTIDE SEQUENCE [LARGE SCALE GENOMIC DNA]</scope>
    <source>
        <strain evidence="4 5">CB627</strain>
    </source>
</reference>
<comment type="similarity">
    <text evidence="2">Belongs to the NAD(P)-dependent epimerase/dehydratase family.</text>
</comment>
<dbReference type="Gene3D" id="3.40.50.720">
    <property type="entry name" value="NAD(P)-binding Rossmann-like Domain"/>
    <property type="match status" value="1"/>
</dbReference>
<dbReference type="PANTHER" id="PTHR43000">
    <property type="entry name" value="DTDP-D-GLUCOSE 4,6-DEHYDRATASE-RELATED"/>
    <property type="match status" value="1"/>
</dbReference>